<dbReference type="EMBL" id="MCFL01000010">
    <property type="protein sequence ID" value="ORZ38138.1"/>
    <property type="molecule type" value="Genomic_DNA"/>
</dbReference>
<evidence type="ECO:0000313" key="1">
    <source>
        <dbReference type="EMBL" id="ORZ38138.1"/>
    </source>
</evidence>
<gene>
    <name evidence="1" type="ORF">BCR44DRAFT_86448</name>
</gene>
<keyword evidence="2" id="KW-1185">Reference proteome</keyword>
<accession>A0A1Y2HU50</accession>
<evidence type="ECO:0000313" key="2">
    <source>
        <dbReference type="Proteomes" id="UP000193411"/>
    </source>
</evidence>
<organism evidence="1 2">
    <name type="scientific">Catenaria anguillulae PL171</name>
    <dbReference type="NCBI Taxonomy" id="765915"/>
    <lineage>
        <taxon>Eukaryota</taxon>
        <taxon>Fungi</taxon>
        <taxon>Fungi incertae sedis</taxon>
        <taxon>Blastocladiomycota</taxon>
        <taxon>Blastocladiomycetes</taxon>
        <taxon>Blastocladiales</taxon>
        <taxon>Catenariaceae</taxon>
        <taxon>Catenaria</taxon>
    </lineage>
</organism>
<reference evidence="1 2" key="1">
    <citation type="submission" date="2016-07" db="EMBL/GenBank/DDBJ databases">
        <title>Pervasive Adenine N6-methylation of Active Genes in Fungi.</title>
        <authorList>
            <consortium name="DOE Joint Genome Institute"/>
            <person name="Mondo S.J."/>
            <person name="Dannebaum R.O."/>
            <person name="Kuo R.C."/>
            <person name="Labutti K."/>
            <person name="Haridas S."/>
            <person name="Kuo A."/>
            <person name="Salamov A."/>
            <person name="Ahrendt S.R."/>
            <person name="Lipzen A."/>
            <person name="Sullivan W."/>
            <person name="Andreopoulos W.B."/>
            <person name="Clum A."/>
            <person name="Lindquist E."/>
            <person name="Daum C."/>
            <person name="Ramamoorthy G.K."/>
            <person name="Gryganskyi A."/>
            <person name="Culley D."/>
            <person name="Magnuson J.K."/>
            <person name="James T.Y."/>
            <person name="O'Malley M.A."/>
            <person name="Stajich J.E."/>
            <person name="Spatafora J.W."/>
            <person name="Visel A."/>
            <person name="Grigoriev I.V."/>
        </authorList>
    </citation>
    <scope>NUCLEOTIDE SEQUENCE [LARGE SCALE GENOMIC DNA]</scope>
    <source>
        <strain evidence="1 2">PL171</strain>
    </source>
</reference>
<proteinExistence type="predicted"/>
<name>A0A1Y2HU50_9FUNG</name>
<comment type="caution">
    <text evidence="1">The sequence shown here is derived from an EMBL/GenBank/DDBJ whole genome shotgun (WGS) entry which is preliminary data.</text>
</comment>
<sequence length="173" mass="19770">MLRRHTAQPNATHSAANQIPFSHIISFSLVQSRSSLFRSQEWRTPLINSLSWPSSANSFNTMGSPPFRKQLQPLVRWPISPLILRTALLNCLLAASNPKTSLRMTAPLQLLVLLRRPRCRLLNQNLARFKSRLKAHMDLNWKTFLPHTEAHFSASLITHRLVALSHGKLWVVK</sequence>
<protein>
    <submittedName>
        <fullName evidence="1">Uncharacterized protein</fullName>
    </submittedName>
</protein>
<dbReference type="Proteomes" id="UP000193411">
    <property type="component" value="Unassembled WGS sequence"/>
</dbReference>
<dbReference type="AlphaFoldDB" id="A0A1Y2HU50"/>